<dbReference type="Proteomes" id="UP000320386">
    <property type="component" value="Chromosome"/>
</dbReference>
<accession>A0A518BW94</accession>
<dbReference type="GO" id="GO:0009254">
    <property type="term" value="P:peptidoglycan turnover"/>
    <property type="evidence" value="ECO:0007669"/>
    <property type="project" value="InterPro"/>
</dbReference>
<dbReference type="InterPro" id="IPR051933">
    <property type="entry name" value="Resuscitation_pf_RpfB"/>
</dbReference>
<dbReference type="EMBL" id="CP036280">
    <property type="protein sequence ID" value="QDU71246.1"/>
    <property type="molecule type" value="Genomic_DNA"/>
</dbReference>
<dbReference type="SUPFAM" id="SSF50685">
    <property type="entry name" value="Barwin-like endoglucanases"/>
    <property type="match status" value="1"/>
</dbReference>
<evidence type="ECO:0000313" key="4">
    <source>
        <dbReference type="EMBL" id="QDU71246.1"/>
    </source>
</evidence>
<dbReference type="InterPro" id="IPR059180">
    <property type="entry name" value="3D_YorM"/>
</dbReference>
<proteinExistence type="predicted"/>
<evidence type="ECO:0000256" key="2">
    <source>
        <dbReference type="SAM" id="Phobius"/>
    </source>
</evidence>
<protein>
    <submittedName>
        <fullName evidence="4">Cell wall-binding protein YocH</fullName>
    </submittedName>
</protein>
<dbReference type="AlphaFoldDB" id="A0A518BW94"/>
<dbReference type="GO" id="GO:0019867">
    <property type="term" value="C:outer membrane"/>
    <property type="evidence" value="ECO:0007669"/>
    <property type="project" value="InterPro"/>
</dbReference>
<gene>
    <name evidence="4" type="primary">yocH</name>
    <name evidence="4" type="ORF">Pan265_10950</name>
</gene>
<evidence type="ECO:0000259" key="3">
    <source>
        <dbReference type="Pfam" id="PF06725"/>
    </source>
</evidence>
<sequence length="213" mass="23003">MNPISQSTTPSDAAKLRRLRRRVRRTWQAVGLLIALAAGTGLGGLLGVFNRTSTDSSSLPLLSIDRLQITQNHDAGERDEPEVLEIIPVDSGALTTRFGGEELALLGEVEMTVTAYSPDERSCGPWNDGFTASGYSVWTNGMRLVAADTRLLPFGTVLTIPGYNDGQPVQVLDRGGAIKGHRLDVLFATHEAARAWGVRKIKIGVWGPTKQNP</sequence>
<keyword evidence="1" id="KW-0732">Signal</keyword>
<feature type="domain" description="3D" evidence="3">
    <location>
        <begin position="144"/>
        <end position="202"/>
    </location>
</feature>
<reference evidence="4 5" key="1">
    <citation type="submission" date="2019-02" db="EMBL/GenBank/DDBJ databases">
        <title>Deep-cultivation of Planctomycetes and their phenomic and genomic characterization uncovers novel biology.</title>
        <authorList>
            <person name="Wiegand S."/>
            <person name="Jogler M."/>
            <person name="Boedeker C."/>
            <person name="Pinto D."/>
            <person name="Vollmers J."/>
            <person name="Rivas-Marin E."/>
            <person name="Kohn T."/>
            <person name="Peeters S.H."/>
            <person name="Heuer A."/>
            <person name="Rast P."/>
            <person name="Oberbeckmann S."/>
            <person name="Bunk B."/>
            <person name="Jeske O."/>
            <person name="Meyerdierks A."/>
            <person name="Storesund J.E."/>
            <person name="Kallscheuer N."/>
            <person name="Luecker S."/>
            <person name="Lage O.M."/>
            <person name="Pohl T."/>
            <person name="Merkel B.J."/>
            <person name="Hornburger P."/>
            <person name="Mueller R.-W."/>
            <person name="Bruemmer F."/>
            <person name="Labrenz M."/>
            <person name="Spormann A.M."/>
            <person name="Op den Camp H."/>
            <person name="Overmann J."/>
            <person name="Amann R."/>
            <person name="Jetten M.S.M."/>
            <person name="Mascher T."/>
            <person name="Medema M.H."/>
            <person name="Devos D.P."/>
            <person name="Kaster A.-K."/>
            <person name="Ovreas L."/>
            <person name="Rohde M."/>
            <person name="Galperin M.Y."/>
            <person name="Jogler C."/>
        </authorList>
    </citation>
    <scope>NUCLEOTIDE SEQUENCE [LARGE SCALE GENOMIC DNA]</scope>
    <source>
        <strain evidence="4 5">Pan265</strain>
    </source>
</reference>
<keyword evidence="2" id="KW-1133">Transmembrane helix</keyword>
<name>A0A518BW94_9BACT</name>
<evidence type="ECO:0000313" key="5">
    <source>
        <dbReference type="Proteomes" id="UP000320386"/>
    </source>
</evidence>
<dbReference type="InterPro" id="IPR036908">
    <property type="entry name" value="RlpA-like_sf"/>
</dbReference>
<keyword evidence="5" id="KW-1185">Reference proteome</keyword>
<dbReference type="PANTHER" id="PTHR39160">
    <property type="entry name" value="CELL WALL-BINDING PROTEIN YOCH"/>
    <property type="match status" value="1"/>
</dbReference>
<dbReference type="Pfam" id="PF06725">
    <property type="entry name" value="3D"/>
    <property type="match status" value="1"/>
</dbReference>
<dbReference type="KEGG" id="mcad:Pan265_10950"/>
<keyword evidence="2" id="KW-0472">Membrane</keyword>
<organism evidence="4 5">
    <name type="scientific">Mucisphaera calidilacus</name>
    <dbReference type="NCBI Taxonomy" id="2527982"/>
    <lineage>
        <taxon>Bacteria</taxon>
        <taxon>Pseudomonadati</taxon>
        <taxon>Planctomycetota</taxon>
        <taxon>Phycisphaerae</taxon>
        <taxon>Phycisphaerales</taxon>
        <taxon>Phycisphaeraceae</taxon>
        <taxon>Mucisphaera</taxon>
    </lineage>
</organism>
<feature type="transmembrane region" description="Helical" evidence="2">
    <location>
        <begin position="27"/>
        <end position="49"/>
    </location>
</feature>
<dbReference type="RefSeq" id="WP_236254731.1">
    <property type="nucleotide sequence ID" value="NZ_CP036280.1"/>
</dbReference>
<evidence type="ECO:0000256" key="1">
    <source>
        <dbReference type="ARBA" id="ARBA00022729"/>
    </source>
</evidence>
<dbReference type="PANTHER" id="PTHR39160:SF4">
    <property type="entry name" value="RESUSCITATION-PROMOTING FACTOR RPFB"/>
    <property type="match status" value="1"/>
</dbReference>
<keyword evidence="2" id="KW-0812">Transmembrane</keyword>
<dbReference type="Gene3D" id="2.40.40.10">
    <property type="entry name" value="RlpA-like domain"/>
    <property type="match status" value="1"/>
</dbReference>
<dbReference type="CDD" id="cd14667">
    <property type="entry name" value="3D_containing_proteins"/>
    <property type="match status" value="1"/>
</dbReference>
<dbReference type="InterPro" id="IPR010611">
    <property type="entry name" value="3D_dom"/>
</dbReference>
<dbReference type="GO" id="GO:0004553">
    <property type="term" value="F:hydrolase activity, hydrolyzing O-glycosyl compounds"/>
    <property type="evidence" value="ECO:0007669"/>
    <property type="project" value="InterPro"/>
</dbReference>